<dbReference type="PRINTS" id="PR01490">
    <property type="entry name" value="RTXTOXIND"/>
</dbReference>
<dbReference type="Gene3D" id="1.10.287.470">
    <property type="entry name" value="Helix hairpin bin"/>
    <property type="match status" value="2"/>
</dbReference>
<dbReference type="PANTHER" id="PTHR32347">
    <property type="entry name" value="EFFLUX SYSTEM COMPONENT YKNX-RELATED"/>
    <property type="match status" value="1"/>
</dbReference>
<evidence type="ECO:0000313" key="5">
    <source>
        <dbReference type="Proteomes" id="UP000218418"/>
    </source>
</evidence>
<accession>A0A1Z4LLP6</accession>
<dbReference type="InterPro" id="IPR014315">
    <property type="entry name" value="ABC_heterocyst_DevB"/>
</dbReference>
<dbReference type="OrthoDB" id="556614at2"/>
<gene>
    <name evidence="4" type="ORF">NIES267_16290</name>
</gene>
<evidence type="ECO:0000313" key="4">
    <source>
        <dbReference type="EMBL" id="BAY82150.1"/>
    </source>
</evidence>
<keyword evidence="5" id="KW-1185">Reference proteome</keyword>
<dbReference type="Proteomes" id="UP000218418">
    <property type="component" value="Chromosome"/>
</dbReference>
<evidence type="ECO:0000256" key="2">
    <source>
        <dbReference type="ARBA" id="ARBA00023054"/>
    </source>
</evidence>
<dbReference type="Gene3D" id="2.40.50.100">
    <property type="match status" value="2"/>
</dbReference>
<protein>
    <submittedName>
        <fullName evidence="4">Heterocyst specific ABC-transporter, membrane fusion protein DevB homolog</fullName>
    </submittedName>
</protein>
<proteinExistence type="predicted"/>
<dbReference type="SUPFAM" id="SSF111369">
    <property type="entry name" value="HlyD-like secretion proteins"/>
    <property type="match status" value="1"/>
</dbReference>
<dbReference type="GO" id="GO:0030313">
    <property type="term" value="C:cell envelope"/>
    <property type="evidence" value="ECO:0007669"/>
    <property type="project" value="UniProtKB-SubCell"/>
</dbReference>
<dbReference type="AlphaFoldDB" id="A0A1Z4LLP6"/>
<dbReference type="PANTHER" id="PTHR32347:SF27">
    <property type="entry name" value="RND EFFLUX PUMP MEMBRANE FUSION PROTEIN BARREL-SANDWICH DOMAIN-CONTAINING PROTEIN"/>
    <property type="match status" value="1"/>
</dbReference>
<sequence length="472" mass="51651">MQDNHYLDNSPSPELTRPSQLVVTVAAFAMGGASIYTLQRFTGGEVAQKSQAPVPAVPKVETVTALGRLEPKGEVIQLSAPSMGPDGSRVEQLLVKEGDKVRADQVIAILDNRDKLMAAFKEAKEAVRVAQANLALVKAGAKQGDIEAQKASVARLQAEKTTEIKAQQANINRLQVEKSTEATAQQANINRLQAERAREIEAQRATIARLEAALENARLEYQRYQSLYKAGAISISLRDSKNLVLQTAKQQLTEARANLQRIKSSREQQLAEAKANLQRIQSSKQQQLAQEQANLERIQSSLQQQINQGKATLESIAEVRPVDVMVAQAEVNRAVAAMNRAQADLKQAYVRSPQSGQIFDVNTRPGEKVSDDGIVEIGQTSTMYAVVEVYQSDVNKIRLGQEVELLADAVPGRLTGIVDQIGLQVQKQDVVNSDPSTNIDSRVVEIHVRLNDESSEKAARFTNLQVKAVVEI</sequence>
<keyword evidence="2 3" id="KW-0175">Coiled coil</keyword>
<evidence type="ECO:0000256" key="1">
    <source>
        <dbReference type="ARBA" id="ARBA00004196"/>
    </source>
</evidence>
<comment type="subcellular location">
    <subcellularLocation>
        <location evidence="1">Cell envelope</location>
    </subcellularLocation>
</comment>
<feature type="coiled-coil region" evidence="3">
    <location>
        <begin position="157"/>
        <end position="308"/>
    </location>
</feature>
<dbReference type="NCBIfam" id="TIGR02971">
    <property type="entry name" value="heterocyst_DevB"/>
    <property type="match status" value="1"/>
</dbReference>
<evidence type="ECO:0000256" key="3">
    <source>
        <dbReference type="SAM" id="Coils"/>
    </source>
</evidence>
<dbReference type="InterPro" id="IPR050465">
    <property type="entry name" value="UPF0194_transport"/>
</dbReference>
<dbReference type="Gene3D" id="2.40.30.170">
    <property type="match status" value="1"/>
</dbReference>
<dbReference type="EMBL" id="AP018227">
    <property type="protein sequence ID" value="BAY82150.1"/>
    <property type="molecule type" value="Genomic_DNA"/>
</dbReference>
<reference evidence="4 5" key="1">
    <citation type="submission" date="2017-06" db="EMBL/GenBank/DDBJ databases">
        <title>Genome sequencing of cyanobaciteial culture collection at National Institute for Environmental Studies (NIES).</title>
        <authorList>
            <person name="Hirose Y."/>
            <person name="Shimura Y."/>
            <person name="Fujisawa T."/>
            <person name="Nakamura Y."/>
            <person name="Kawachi M."/>
        </authorList>
    </citation>
    <scope>NUCLEOTIDE SEQUENCE [LARGE SCALE GENOMIC DNA]</scope>
    <source>
        <strain evidence="4 5">NIES-267</strain>
    </source>
</reference>
<name>A0A1Z4LLP6_9CYAN</name>
<organism evidence="4 5">
    <name type="scientific">Calothrix parasitica NIES-267</name>
    <dbReference type="NCBI Taxonomy" id="1973488"/>
    <lineage>
        <taxon>Bacteria</taxon>
        <taxon>Bacillati</taxon>
        <taxon>Cyanobacteriota</taxon>
        <taxon>Cyanophyceae</taxon>
        <taxon>Nostocales</taxon>
        <taxon>Calotrichaceae</taxon>
        <taxon>Calothrix</taxon>
    </lineage>
</organism>